<proteinExistence type="predicted"/>
<name>A0A9X2Y0J6_9BACT</name>
<evidence type="ECO:0000313" key="2">
    <source>
        <dbReference type="EMBL" id="MCU7552361.1"/>
    </source>
</evidence>
<evidence type="ECO:0000313" key="3">
    <source>
        <dbReference type="Proteomes" id="UP001155483"/>
    </source>
</evidence>
<keyword evidence="3" id="KW-1185">Reference proteome</keyword>
<dbReference type="EMBL" id="JAOTIF010000032">
    <property type="protein sequence ID" value="MCU7552361.1"/>
    <property type="molecule type" value="Genomic_DNA"/>
</dbReference>
<organism evidence="2 3">
    <name type="scientific">Paraflavisolibacter caeni</name>
    <dbReference type="NCBI Taxonomy" id="2982496"/>
    <lineage>
        <taxon>Bacteria</taxon>
        <taxon>Pseudomonadati</taxon>
        <taxon>Bacteroidota</taxon>
        <taxon>Chitinophagia</taxon>
        <taxon>Chitinophagales</taxon>
        <taxon>Chitinophagaceae</taxon>
        <taxon>Paraflavisolibacter</taxon>
    </lineage>
</organism>
<dbReference type="Proteomes" id="UP001155483">
    <property type="component" value="Unassembled WGS sequence"/>
</dbReference>
<evidence type="ECO:0000256" key="1">
    <source>
        <dbReference type="SAM" id="Coils"/>
    </source>
</evidence>
<keyword evidence="1" id="KW-0175">Coiled coil</keyword>
<comment type="caution">
    <text evidence="2">The sequence shown here is derived from an EMBL/GenBank/DDBJ whole genome shotgun (WGS) entry which is preliminary data.</text>
</comment>
<dbReference type="AlphaFoldDB" id="A0A9X2Y0J6"/>
<reference evidence="2" key="2">
    <citation type="submission" date="2023-04" db="EMBL/GenBank/DDBJ databases">
        <title>Paracnuella aquatica gen. nov., sp. nov., a member of the family Chitinophagaceae isolated from a hot spring.</title>
        <authorList>
            <person name="Wang C."/>
        </authorList>
    </citation>
    <scope>NUCLEOTIDE SEQUENCE</scope>
    <source>
        <strain evidence="2">LB-8</strain>
    </source>
</reference>
<accession>A0A9X2Y0J6</accession>
<protein>
    <recommendedName>
        <fullName evidence="4">Transposase</fullName>
    </recommendedName>
</protein>
<dbReference type="RefSeq" id="WP_279299796.1">
    <property type="nucleotide sequence ID" value="NZ_JAOTIF010000032.1"/>
</dbReference>
<gene>
    <name evidence="2" type="ORF">OCK74_24795</name>
</gene>
<sequence length="128" mass="14642">MQQQGNKGRRGRRSLYDQAFMRVVAREYQTSDLSMKQLALKYGLGHTQLKKWIARFSLELSAEALTLPLMTPEEQKTLEALQKQNQELLKGLQLAQLKISGLELMIDQAEQELNVDIRKKPGTKQSKA</sequence>
<reference evidence="2" key="1">
    <citation type="submission" date="2022-09" db="EMBL/GenBank/DDBJ databases">
        <authorList>
            <person name="Yuan C."/>
            <person name="Ke Z."/>
        </authorList>
    </citation>
    <scope>NUCLEOTIDE SEQUENCE</scope>
    <source>
        <strain evidence="2">LB-8</strain>
    </source>
</reference>
<dbReference type="SUPFAM" id="SSF46689">
    <property type="entry name" value="Homeodomain-like"/>
    <property type="match status" value="1"/>
</dbReference>
<dbReference type="InterPro" id="IPR009057">
    <property type="entry name" value="Homeodomain-like_sf"/>
</dbReference>
<evidence type="ECO:0008006" key="4">
    <source>
        <dbReference type="Google" id="ProtNLM"/>
    </source>
</evidence>
<feature type="coiled-coil region" evidence="1">
    <location>
        <begin position="78"/>
        <end position="112"/>
    </location>
</feature>